<dbReference type="Proteomes" id="UP000006163">
    <property type="component" value="Plasmid VS116_lp17"/>
</dbReference>
<geneLocation type="plasmid" evidence="1 2">
    <name>VS116_lp17</name>
</geneLocation>
<proteinExistence type="predicted"/>
<evidence type="ECO:0008006" key="3">
    <source>
        <dbReference type="Google" id="ProtNLM"/>
    </source>
</evidence>
<gene>
    <name evidence="1" type="ORF">BVAVS116_D0018</name>
</gene>
<reference evidence="1 2" key="1">
    <citation type="journal article" date="2012" name="J. Bacteriol.">
        <title>Whole-Genome Sequences of Borrelia bissettii, Borrelia valaisiana, and Borrelia spielmanii.</title>
        <authorList>
            <person name="Schutzer S.E."/>
            <person name="Fraser-Liggett C.M."/>
            <person name="Qiu W.G."/>
            <person name="Kraiczy P."/>
            <person name="Mongodin E.F."/>
            <person name="Dunn J.J."/>
            <person name="Luft B.J."/>
            <person name="Casjens S.R."/>
        </authorList>
    </citation>
    <scope>NUCLEOTIDE SEQUENCE [LARGE SCALE GENOMIC DNA]</scope>
    <source>
        <strain evidence="1 2">VS116</strain>
        <plasmid evidence="1">VS116_lp17</plasmid>
    </source>
</reference>
<sequence>MSNPNLLYKFQSASIGEIVYTDPRSIINTYFVKNKKIFIVNPIAFKFELNFEKIIKTNSKENITLKTFKGGIISLKLRSNEFSKLPTDILKGKLEFYINYVSEEKLKIVYDMVTVKVYTIDLKTSNKDEIYQIELKIIGSIYRKENIENTFIPIIKNNNTYLFENKANNQKVNLLLKGINKIIELPSLTKISYSNIKIINNADIKTSENFNVNIKTTNRMLLNLSTKIYEELILTNSNQIKTINNKQKILKTLRSFIENENGLGGKIRLIFLEKTNFLNKNLNSNNLDFVLNDINIIQENSYIKIDITLLEDKIEKKYLNQTPNINPFLKNITLL</sequence>
<dbReference type="RefSeq" id="WP_012665761.1">
    <property type="nucleotide sequence ID" value="NC_012180.1"/>
</dbReference>
<name>C0R8X3_BORVA</name>
<evidence type="ECO:0000313" key="1">
    <source>
        <dbReference type="EMBL" id="ACN52903.1"/>
    </source>
</evidence>
<evidence type="ECO:0000313" key="2">
    <source>
        <dbReference type="Proteomes" id="UP000006163"/>
    </source>
</evidence>
<keyword evidence="1" id="KW-0614">Plasmid</keyword>
<protein>
    <recommendedName>
        <fullName evidence="3">CdsH</fullName>
    </recommendedName>
</protein>
<dbReference type="EMBL" id="CP001439">
    <property type="protein sequence ID" value="ACN52903.1"/>
    <property type="molecule type" value="Genomic_DNA"/>
</dbReference>
<keyword evidence="2" id="KW-1185">Reference proteome</keyword>
<dbReference type="AlphaFoldDB" id="C0R8X3"/>
<accession>C0R8X3</accession>
<organism evidence="1 2">
    <name type="scientific">Borreliella valaisiana VS116</name>
    <dbReference type="NCBI Taxonomy" id="445987"/>
    <lineage>
        <taxon>Bacteria</taxon>
        <taxon>Pseudomonadati</taxon>
        <taxon>Spirochaetota</taxon>
        <taxon>Spirochaetia</taxon>
        <taxon>Spirochaetales</taxon>
        <taxon>Borreliaceae</taxon>
        <taxon>Borreliella</taxon>
    </lineage>
</organism>
<dbReference type="GeneID" id="63641845"/>
<dbReference type="HOGENOM" id="CLU_876226_0_0_12"/>